<reference evidence="1 2" key="1">
    <citation type="journal article" date="2022" name="Int. J. Syst. Evol. Microbiol.">
        <title>Prevotella herbatica sp. nov., a plant polysaccharide-decomposing anaerobic bacterium isolated from a methanogenic reactor.</title>
        <authorList>
            <person name="Uek A."/>
            <person name="Tonouchi A."/>
            <person name="Kaku N."/>
            <person name="Ueki K."/>
        </authorList>
    </citation>
    <scope>NUCLEOTIDE SEQUENCE [LARGE SCALE GENOMIC DNA]</scope>
    <source>
        <strain evidence="1 2">WR041</strain>
    </source>
</reference>
<name>A0ABN6EIS4_9BACT</name>
<dbReference type="Proteomes" id="UP001319045">
    <property type="component" value="Chromosome"/>
</dbReference>
<accession>A0ABN6EIS4</accession>
<gene>
    <name evidence="1" type="ORF">prwr041_17180</name>
</gene>
<dbReference type="EMBL" id="AP024484">
    <property type="protein sequence ID" value="BCS85825.1"/>
    <property type="molecule type" value="Genomic_DNA"/>
</dbReference>
<dbReference type="InterPro" id="IPR036709">
    <property type="entry name" value="Autotransporte_beta_dom_sf"/>
</dbReference>
<evidence type="ECO:0000313" key="1">
    <source>
        <dbReference type="EMBL" id="BCS85825.1"/>
    </source>
</evidence>
<proteinExistence type="predicted"/>
<dbReference type="Pfam" id="PF12099">
    <property type="entry name" value="DUF3575"/>
    <property type="match status" value="1"/>
</dbReference>
<protein>
    <submittedName>
        <fullName evidence="1">DUF3575 domain-containing protein</fullName>
    </submittedName>
</protein>
<dbReference type="SUPFAM" id="SSF103515">
    <property type="entry name" value="Autotransporter"/>
    <property type="match status" value="1"/>
</dbReference>
<organism evidence="1 2">
    <name type="scientific">Prevotella herbatica</name>
    <dbReference type="NCBI Taxonomy" id="2801997"/>
    <lineage>
        <taxon>Bacteria</taxon>
        <taxon>Pseudomonadati</taxon>
        <taxon>Bacteroidota</taxon>
        <taxon>Bacteroidia</taxon>
        <taxon>Bacteroidales</taxon>
        <taxon>Prevotellaceae</taxon>
        <taxon>Prevotella</taxon>
    </lineage>
</organism>
<sequence length="174" mass="19660">MLILINPNAKAQNFALKTNMLYDVLSVPSLGCEVAVEKHFSVSLMCTYNPIKYGDKKWKNFSFQPEIKYWFHRKFTGPFVGINMITGGFNVDNLHAYGLYGKHRQGHFVGAGINVGYNLILTNHCSIEFSLGADYVRTKFERFREGDNPYKEGDFTGNTVLPTGTGVTLVYIIK</sequence>
<dbReference type="InterPro" id="IPR021958">
    <property type="entry name" value="DUF3575"/>
</dbReference>
<evidence type="ECO:0000313" key="2">
    <source>
        <dbReference type="Proteomes" id="UP001319045"/>
    </source>
</evidence>
<keyword evidence="2" id="KW-1185">Reference proteome</keyword>